<evidence type="ECO:0000259" key="2">
    <source>
        <dbReference type="PROSITE" id="PS51186"/>
    </source>
</evidence>
<feature type="region of interest" description="Disordered" evidence="1">
    <location>
        <begin position="111"/>
        <end position="220"/>
    </location>
</feature>
<dbReference type="SUPFAM" id="SSF55729">
    <property type="entry name" value="Acyl-CoA N-acyltransferases (Nat)"/>
    <property type="match status" value="1"/>
</dbReference>
<feature type="region of interest" description="Disordered" evidence="1">
    <location>
        <begin position="285"/>
        <end position="358"/>
    </location>
</feature>
<dbReference type="InterPro" id="IPR000182">
    <property type="entry name" value="GNAT_dom"/>
</dbReference>
<feature type="compositionally biased region" description="Basic and acidic residues" evidence="1">
    <location>
        <begin position="304"/>
        <end position="320"/>
    </location>
</feature>
<dbReference type="Proteomes" id="UP000053317">
    <property type="component" value="Unassembled WGS sequence"/>
</dbReference>
<dbReference type="OrthoDB" id="2129362at2759"/>
<evidence type="ECO:0000313" key="4">
    <source>
        <dbReference type="Proteomes" id="UP000053317"/>
    </source>
</evidence>
<protein>
    <recommendedName>
        <fullName evidence="2">N-acetyltransferase domain-containing protein</fullName>
    </recommendedName>
</protein>
<name>A0A0G2ES10_PHACM</name>
<organism evidence="3 4">
    <name type="scientific">Phaeomoniella chlamydospora</name>
    <name type="common">Phaeoacremonium chlamydosporum</name>
    <dbReference type="NCBI Taxonomy" id="158046"/>
    <lineage>
        <taxon>Eukaryota</taxon>
        <taxon>Fungi</taxon>
        <taxon>Dikarya</taxon>
        <taxon>Ascomycota</taxon>
        <taxon>Pezizomycotina</taxon>
        <taxon>Eurotiomycetes</taxon>
        <taxon>Chaetothyriomycetidae</taxon>
        <taxon>Phaeomoniellales</taxon>
        <taxon>Phaeomoniellaceae</taxon>
        <taxon>Phaeomoniella</taxon>
    </lineage>
</organism>
<feature type="region of interest" description="Disordered" evidence="1">
    <location>
        <begin position="55"/>
        <end position="86"/>
    </location>
</feature>
<reference evidence="3 4" key="2">
    <citation type="submission" date="2015-05" db="EMBL/GenBank/DDBJ databases">
        <authorList>
            <person name="Morales-Cruz A."/>
            <person name="Amrine K.C."/>
            <person name="Cantu D."/>
        </authorList>
    </citation>
    <scope>NUCLEOTIDE SEQUENCE [LARGE SCALE GENOMIC DNA]</scope>
    <source>
        <strain evidence="3">UCRPC4</strain>
    </source>
</reference>
<gene>
    <name evidence="3" type="ORF">UCRPC4_g02081</name>
</gene>
<dbReference type="EMBL" id="LCWF01000050">
    <property type="protein sequence ID" value="KKY25024.1"/>
    <property type="molecule type" value="Genomic_DNA"/>
</dbReference>
<dbReference type="PROSITE" id="PS51186">
    <property type="entry name" value="GNAT"/>
    <property type="match status" value="1"/>
</dbReference>
<dbReference type="Gene3D" id="3.40.630.30">
    <property type="match status" value="1"/>
</dbReference>
<dbReference type="Pfam" id="PF00583">
    <property type="entry name" value="Acetyltransf_1"/>
    <property type="match status" value="1"/>
</dbReference>
<proteinExistence type="predicted"/>
<accession>A0A0G2ES10</accession>
<feature type="compositionally biased region" description="Basic and acidic residues" evidence="1">
    <location>
        <begin position="148"/>
        <end position="169"/>
    </location>
</feature>
<feature type="compositionally biased region" description="Basic and acidic residues" evidence="1">
    <location>
        <begin position="73"/>
        <end position="85"/>
    </location>
</feature>
<keyword evidence="4" id="KW-1185">Reference proteome</keyword>
<feature type="compositionally biased region" description="Basic and acidic residues" evidence="1">
    <location>
        <begin position="244"/>
        <end position="256"/>
    </location>
</feature>
<feature type="compositionally biased region" description="Polar residues" evidence="1">
    <location>
        <begin position="130"/>
        <end position="146"/>
    </location>
</feature>
<dbReference type="CDD" id="cd04301">
    <property type="entry name" value="NAT_SF"/>
    <property type="match status" value="1"/>
</dbReference>
<evidence type="ECO:0000256" key="1">
    <source>
        <dbReference type="SAM" id="MobiDB-lite"/>
    </source>
</evidence>
<comment type="caution">
    <text evidence="3">The sequence shown here is derived from an EMBL/GenBank/DDBJ whole genome shotgun (WGS) entry which is preliminary data.</text>
</comment>
<feature type="compositionally biased region" description="Polar residues" evidence="1">
    <location>
        <begin position="174"/>
        <end position="204"/>
    </location>
</feature>
<feature type="region of interest" description="Disordered" evidence="1">
    <location>
        <begin position="237"/>
        <end position="273"/>
    </location>
</feature>
<sequence>MGFQPHVISSREFVENPDMKLLTSVPHDATVSTMAESKTPSLSEVSEIPENAVCKATSKGSEHQEPPEGLQDANERHQLPVKSDEQSVILQPEESFQKLISNTQIALISQMDGSPAPFNPQKYGNPGRKVSTTEQSLSPSATPSPNKRQKETAEKQKSEDYLKHYRTLTDEEQQSVLKKQQELQTALIGQQAQQHGKKGTTSLATLKVARVSPPKKEVPDLVGTAHLNQCTPSGLQEQMQQAFEDTKENSPPRKIPEASYHQNGQNIGASAPMGAQDLVLKSVSGSKWSTTKPSPLRNAVKLSSPDKKAENEQIKDESWEGKPVVQAEALQSDDNSSKYASDLPSGPRSSDSASNDMRYGKLFKQPPAAHESLANWDGDWAPAPPEWHDRPAFNNNDPGFIKLFDSWLDVNARITTAQKASHTVPYVALENSDLWPDGLFLVERGLDINETNCRQYGYSAEVMQESRTCESANDPFPSNGFEDWGKVDMSVPLNAMYAEETAAKLVNNYNAHKQIEEQERAISIQRLRSTQECLNRVALQNTARANIYIRPAVRKDVSQLVQIYNHHVEHSPRTTELSPIDETAMVDRIVTAWQDKLPFLVALSRKSAPTGPKRTRKTSGVQQLHFEKIVGYALAQDFSGIMLAERYTSEFEVYVRPEWYRKGIATSLLDKLLEVCDAGWCPKQMGPEYLFECDPEISHMYGVGGRRDLIAHVFVLRYYKTNKPGDQNDYPWIKEWLAKFGFEQQGCLDSCSVKNGRLMNMAYLVRRAYCQYKDGLIP</sequence>
<dbReference type="GO" id="GO:0016747">
    <property type="term" value="F:acyltransferase activity, transferring groups other than amino-acyl groups"/>
    <property type="evidence" value="ECO:0007669"/>
    <property type="project" value="InterPro"/>
</dbReference>
<reference evidence="3 4" key="1">
    <citation type="submission" date="2015-05" db="EMBL/GenBank/DDBJ databases">
        <title>Distinctive expansion of gene families associated with plant cell wall degradation and secondary metabolism in the genomes of grapevine trunk pathogens.</title>
        <authorList>
            <person name="Lawrence D.P."/>
            <person name="Travadon R."/>
            <person name="Rolshausen P.E."/>
            <person name="Baumgartner K."/>
        </authorList>
    </citation>
    <scope>NUCLEOTIDE SEQUENCE [LARGE SCALE GENOMIC DNA]</scope>
    <source>
        <strain evidence="3">UCRPC4</strain>
    </source>
</reference>
<evidence type="ECO:0000313" key="3">
    <source>
        <dbReference type="EMBL" id="KKY25024.1"/>
    </source>
</evidence>
<dbReference type="InterPro" id="IPR016181">
    <property type="entry name" value="Acyl_CoA_acyltransferase"/>
</dbReference>
<dbReference type="AlphaFoldDB" id="A0A0G2ES10"/>
<feature type="domain" description="N-acetyltransferase" evidence="2">
    <location>
        <begin position="575"/>
        <end position="769"/>
    </location>
</feature>